<reference evidence="2 3" key="1">
    <citation type="submission" date="2018-07" db="EMBL/GenBank/DDBJ databases">
        <title>Genome guided investigation of antibiotics producing actinomycetales strain isolated from a Macau mangrove ecosystem.</title>
        <authorList>
            <person name="Hu D."/>
        </authorList>
    </citation>
    <scope>NUCLEOTIDE SEQUENCE [LARGE SCALE GENOMIC DNA]</scope>
    <source>
        <strain evidence="2 3">2297</strain>
    </source>
</reference>
<name>A0A369VBM4_9ACTN</name>
<organism evidence="2 3">
    <name type="scientific">Streptomyces parvulus</name>
    <dbReference type="NCBI Taxonomy" id="146923"/>
    <lineage>
        <taxon>Bacteria</taxon>
        <taxon>Bacillati</taxon>
        <taxon>Actinomycetota</taxon>
        <taxon>Actinomycetes</taxon>
        <taxon>Kitasatosporales</taxon>
        <taxon>Streptomycetaceae</taxon>
        <taxon>Streptomyces</taxon>
    </lineage>
</organism>
<dbReference type="EMBL" id="QQBH01000005">
    <property type="protein sequence ID" value="RDD89378.1"/>
    <property type="molecule type" value="Genomic_DNA"/>
</dbReference>
<evidence type="ECO:0000313" key="2">
    <source>
        <dbReference type="EMBL" id="RDD89378.1"/>
    </source>
</evidence>
<comment type="caution">
    <text evidence="2">The sequence shown here is derived from an EMBL/GenBank/DDBJ whole genome shotgun (WGS) entry which is preliminary data.</text>
</comment>
<evidence type="ECO:0000313" key="3">
    <source>
        <dbReference type="Proteomes" id="UP000253742"/>
    </source>
</evidence>
<dbReference type="AlphaFoldDB" id="A0A369VBM4"/>
<proteinExistence type="predicted"/>
<feature type="region of interest" description="Disordered" evidence="1">
    <location>
        <begin position="185"/>
        <end position="209"/>
    </location>
</feature>
<accession>A0A369VBM4</accession>
<dbReference type="Proteomes" id="UP000253742">
    <property type="component" value="Unassembled WGS sequence"/>
</dbReference>
<feature type="compositionally biased region" description="Acidic residues" evidence="1">
    <location>
        <begin position="185"/>
        <end position="200"/>
    </location>
</feature>
<gene>
    <name evidence="2" type="ORF">DVZ84_10355</name>
</gene>
<sequence length="209" mass="23511">MNGEVARICDATAHLCEPLHDAFAYAHQRHSEQLPELQGPSHGWLRSHMVRGLVHHRLLKASLGPWTLSGNHRRNGELWLTDGDYRVRLLHGFSDDHVPPPGSNHARRAYYRNLPLPPAFQVPAFGPENNKLLILWRVGPDGAPAFRVVRTTGTWKFGTTAEVDLDFPLMPTADELRKLRFEPQDDSIELDLPDNEEMGDGDGTGGFSW</sequence>
<protein>
    <submittedName>
        <fullName evidence="2">Uncharacterized protein</fullName>
    </submittedName>
</protein>
<dbReference type="OrthoDB" id="5112668at2"/>
<evidence type="ECO:0000256" key="1">
    <source>
        <dbReference type="SAM" id="MobiDB-lite"/>
    </source>
</evidence>